<dbReference type="Proteomes" id="UP000182379">
    <property type="component" value="Unassembled WGS sequence"/>
</dbReference>
<dbReference type="PANTHER" id="PTHR30383">
    <property type="entry name" value="THIOESTERASE 1/PROTEASE 1/LYSOPHOSPHOLIPASE L1"/>
    <property type="match status" value="1"/>
</dbReference>
<dbReference type="InterPro" id="IPR036514">
    <property type="entry name" value="SGNH_hydro_sf"/>
</dbReference>
<dbReference type="InterPro" id="IPR013830">
    <property type="entry name" value="SGNH_hydro"/>
</dbReference>
<dbReference type="SUPFAM" id="SSF52266">
    <property type="entry name" value="SGNH hydrolase"/>
    <property type="match status" value="1"/>
</dbReference>
<dbReference type="Gene3D" id="2.60.40.10">
    <property type="entry name" value="Immunoglobulins"/>
    <property type="match status" value="1"/>
</dbReference>
<organism evidence="3 4">
    <name type="scientific">Acidaminococcus fermentans</name>
    <dbReference type="NCBI Taxonomy" id="905"/>
    <lineage>
        <taxon>Bacteria</taxon>
        <taxon>Bacillati</taxon>
        <taxon>Bacillota</taxon>
        <taxon>Negativicutes</taxon>
        <taxon>Acidaminococcales</taxon>
        <taxon>Acidaminococcaceae</taxon>
        <taxon>Acidaminococcus</taxon>
    </lineage>
</organism>
<dbReference type="Pfam" id="PF13472">
    <property type="entry name" value="Lipase_GDSL_2"/>
    <property type="match status" value="1"/>
</dbReference>
<keyword evidence="1" id="KW-0732">Signal</keyword>
<reference evidence="3 4" key="1">
    <citation type="submission" date="2016-10" db="EMBL/GenBank/DDBJ databases">
        <authorList>
            <person name="Varghese N."/>
            <person name="Submissions S."/>
        </authorList>
    </citation>
    <scope>NUCLEOTIDE SEQUENCE [LARGE SCALE GENOMIC DNA]</scope>
    <source>
        <strain evidence="3 4">WCC6</strain>
    </source>
</reference>
<sequence length="461" mass="51549">MHTFSHTLCRAVLLGCLGAGFLTLPARAAALPPVRKPVAAAKTAVPVLRRQPVPQFTTHYTAAHPASLHPTLRWKPILGTVYYNVSVTLPNGTALPDDRTYVAGYNLSLPAGTRGDVSVKIQSFNLDEKPISTLSPVEKVHVDPEKKTALYPEPISRFNSGNGTTLLYPVYNWVPLHGVRNYQVEVLNTSSVSPTREAAPEQLLERGRSTGFDWYDDESHYAPYTMYWRVRGVDEAENPVGQFCPPQPMTVNPEDNWQVGTLGDSISHGGGDLSYSPSDFTYSYQYYLPFDTINLAESGDTSEATLARFDKDVVPFHPRYLIIMTGSNSLRGWVSGESVISDLKGIREKCEDNGITPIFMTLPPVNPANIKRAFDEPTAEGWRAEMAKVNQWIRSLPWFIDLGTQFDENQDLPTRYALDGLHLNFRGKRLMARAITEQWDGIMAKIKMAREQEQKADQEEE</sequence>
<evidence type="ECO:0000259" key="2">
    <source>
        <dbReference type="Pfam" id="PF13472"/>
    </source>
</evidence>
<name>A0A1H2U1S8_ACIFE</name>
<feature type="chain" id="PRO_5032555308" evidence="1">
    <location>
        <begin position="29"/>
        <end position="461"/>
    </location>
</feature>
<comment type="caution">
    <text evidence="3">The sequence shown here is derived from an EMBL/GenBank/DDBJ whole genome shotgun (WGS) entry which is preliminary data.</text>
</comment>
<dbReference type="AlphaFoldDB" id="A0A1H2U1S8"/>
<dbReference type="GO" id="GO:0004622">
    <property type="term" value="F:phosphatidylcholine lysophospholipase activity"/>
    <property type="evidence" value="ECO:0007669"/>
    <property type="project" value="TreeGrafter"/>
</dbReference>
<dbReference type="EMBL" id="FNOP01000002">
    <property type="protein sequence ID" value="SDW49344.1"/>
    <property type="molecule type" value="Genomic_DNA"/>
</dbReference>
<dbReference type="InterPro" id="IPR013783">
    <property type="entry name" value="Ig-like_fold"/>
</dbReference>
<evidence type="ECO:0000313" key="3">
    <source>
        <dbReference type="EMBL" id="SDW49344.1"/>
    </source>
</evidence>
<dbReference type="RefSeq" id="WP_074704324.1">
    <property type="nucleotide sequence ID" value="NZ_FNOP01000002.1"/>
</dbReference>
<dbReference type="InterPro" id="IPR051532">
    <property type="entry name" value="Ester_Hydrolysis_Enzymes"/>
</dbReference>
<dbReference type="Gene3D" id="3.40.50.1110">
    <property type="entry name" value="SGNH hydrolase"/>
    <property type="match status" value="1"/>
</dbReference>
<feature type="domain" description="SGNH hydrolase-type esterase" evidence="2">
    <location>
        <begin position="262"/>
        <end position="429"/>
    </location>
</feature>
<proteinExistence type="predicted"/>
<evidence type="ECO:0000256" key="1">
    <source>
        <dbReference type="SAM" id="SignalP"/>
    </source>
</evidence>
<feature type="signal peptide" evidence="1">
    <location>
        <begin position="1"/>
        <end position="28"/>
    </location>
</feature>
<dbReference type="PANTHER" id="PTHR30383:SF5">
    <property type="entry name" value="SGNH HYDROLASE-TYPE ESTERASE DOMAIN-CONTAINING PROTEIN"/>
    <property type="match status" value="1"/>
</dbReference>
<protein>
    <submittedName>
        <fullName evidence="3">Lysophospholipase L1</fullName>
    </submittedName>
</protein>
<evidence type="ECO:0000313" key="4">
    <source>
        <dbReference type="Proteomes" id="UP000182379"/>
    </source>
</evidence>
<gene>
    <name evidence="3" type="ORF">SAMN05216495_10255</name>
</gene>
<accession>A0A1H2U1S8</accession>